<dbReference type="EMBL" id="JBHFQA010000007">
    <property type="protein sequence ID" value="KAL2096501.1"/>
    <property type="molecule type" value="Genomic_DNA"/>
</dbReference>
<feature type="compositionally biased region" description="Low complexity" evidence="3">
    <location>
        <begin position="673"/>
        <end position="683"/>
    </location>
</feature>
<feature type="compositionally biased region" description="Basic and acidic residues" evidence="3">
    <location>
        <begin position="574"/>
        <end position="586"/>
    </location>
</feature>
<evidence type="ECO:0000313" key="4">
    <source>
        <dbReference type="EMBL" id="KAL2096501.1"/>
    </source>
</evidence>
<dbReference type="PANTHER" id="PTHR21630:SF10">
    <property type="entry name" value="VENTRICULAR ZONE-EXPRESSED PH DOMAIN-CONTAINING PROTEIN HOMOLOG 1"/>
    <property type="match status" value="1"/>
</dbReference>
<feature type="compositionally biased region" description="Low complexity" evidence="3">
    <location>
        <begin position="693"/>
        <end position="702"/>
    </location>
</feature>
<protein>
    <submittedName>
        <fullName evidence="4">Uncharacterized protein</fullName>
    </submittedName>
</protein>
<evidence type="ECO:0000313" key="5">
    <source>
        <dbReference type="Proteomes" id="UP001591681"/>
    </source>
</evidence>
<feature type="region of interest" description="Disordered" evidence="3">
    <location>
        <begin position="1"/>
        <end position="55"/>
    </location>
</feature>
<name>A0ABD1KBR8_9TELE</name>
<dbReference type="PANTHER" id="PTHR21630">
    <property type="entry name" value="VEPH-A/MELTED"/>
    <property type="match status" value="1"/>
</dbReference>
<keyword evidence="5" id="KW-1185">Reference proteome</keyword>
<gene>
    <name evidence="4" type="ORF">ACEWY4_008649</name>
</gene>
<keyword evidence="2" id="KW-0472">Membrane</keyword>
<sequence>MPYLLPPTPSPLPMPQPLPIPNPSPLPVPQHPPHPQPLPIPYPSPLPPPPAHPQPLPFPYLLPPTCAPTPTHPQPLPTPSPCPSTALWCLGERAGLEVSGGDGAKALSGGIGARRGHAPHVRTCCCPSAHPASRAGPITLTPLPSPSPSLPAAPITLTPHPAYRLPPPSPLTQPTGCPHHPHPPPSLLAALNLTPLPSPLTQPTGWPITPHSSSGPITLILTPHPSPLTFTHHPPQHRRGEMGGSMGAEGVLSSQVPCLMGYLSDPVLSDAVLGVLVDVSQASPSSLAPFLPRLRGVGQQHAGLLGHIAKIHGAVGMTSEIHSLTAWSEQRTTLSCPVPHYTLLPRTALHSPAPYRTTLSCPVPHYTLRTTLSCPVPHYTLQPRTALHSPAPYRTTLSALHSPVTYRTTLSTLHSPVPYRTTLSCPVPHYTLCTTLSCPVTHYTLQSRTALHSPVPYRTTLSSPVPHYTLLPRTALHSPAPYRTTLSCPVPHYTLCTTLSSPEEARSSLLYLVSLLSSMEHSVHHTLLLEIRRLTERYGSLLGGGAKDIYRMSNSFTAIARLLTRRLEAATACRSEEAEDPCKPAEADSGGSVGDEDQHLQVKIQAFEEKMVEEGGDTQEDENSPAPQRRYSLGQSARDERREMRFNRSKSLALHAVRSRSINSDNGQEDGVELTSESLLCESPPSPPDTPRTPDGTALTPSSTPPAPPITSTMEVTPKLCPHGQEEETGDTDERGQKDAAVDKPQDADRLWMHMRDNLEAIKAFCTDMVRQIPVPDHCVIEGN</sequence>
<dbReference type="GO" id="GO:0012505">
    <property type="term" value="C:endomembrane system"/>
    <property type="evidence" value="ECO:0007669"/>
    <property type="project" value="UniProtKB-SubCell"/>
</dbReference>
<dbReference type="InterPro" id="IPR039888">
    <property type="entry name" value="Melted-like"/>
</dbReference>
<feature type="compositionally biased region" description="Basic and acidic residues" evidence="3">
    <location>
        <begin position="732"/>
        <end position="747"/>
    </location>
</feature>
<feature type="compositionally biased region" description="Acidic residues" evidence="3">
    <location>
        <begin position="614"/>
        <end position="623"/>
    </location>
</feature>
<organism evidence="4 5">
    <name type="scientific">Coilia grayii</name>
    <name type="common">Gray's grenadier anchovy</name>
    <dbReference type="NCBI Taxonomy" id="363190"/>
    <lineage>
        <taxon>Eukaryota</taxon>
        <taxon>Metazoa</taxon>
        <taxon>Chordata</taxon>
        <taxon>Craniata</taxon>
        <taxon>Vertebrata</taxon>
        <taxon>Euteleostomi</taxon>
        <taxon>Actinopterygii</taxon>
        <taxon>Neopterygii</taxon>
        <taxon>Teleostei</taxon>
        <taxon>Clupei</taxon>
        <taxon>Clupeiformes</taxon>
        <taxon>Clupeoidei</taxon>
        <taxon>Engraulidae</taxon>
        <taxon>Coilinae</taxon>
        <taxon>Coilia</taxon>
    </lineage>
</organism>
<accession>A0ABD1KBR8</accession>
<proteinExistence type="predicted"/>
<feature type="region of interest" description="Disordered" evidence="3">
    <location>
        <begin position="612"/>
        <end position="642"/>
    </location>
</feature>
<feature type="region of interest" description="Disordered" evidence="3">
    <location>
        <begin position="573"/>
        <end position="597"/>
    </location>
</feature>
<evidence type="ECO:0000256" key="1">
    <source>
        <dbReference type="ARBA" id="ARBA00004184"/>
    </source>
</evidence>
<dbReference type="AlphaFoldDB" id="A0ABD1KBR8"/>
<feature type="region of interest" description="Disordered" evidence="3">
    <location>
        <begin position="657"/>
        <end position="747"/>
    </location>
</feature>
<dbReference type="Proteomes" id="UP001591681">
    <property type="component" value="Unassembled WGS sequence"/>
</dbReference>
<comment type="caution">
    <text evidence="4">The sequence shown here is derived from an EMBL/GenBank/DDBJ whole genome shotgun (WGS) entry which is preliminary data.</text>
</comment>
<reference evidence="4 5" key="1">
    <citation type="submission" date="2024-09" db="EMBL/GenBank/DDBJ databases">
        <title>A chromosome-level genome assembly of Gray's grenadier anchovy, Coilia grayii.</title>
        <authorList>
            <person name="Fu Z."/>
        </authorList>
    </citation>
    <scope>NUCLEOTIDE SEQUENCE [LARGE SCALE GENOMIC DNA]</scope>
    <source>
        <strain evidence="4">G4</strain>
        <tissue evidence="4">Muscle</tissue>
    </source>
</reference>
<evidence type="ECO:0000256" key="3">
    <source>
        <dbReference type="SAM" id="MobiDB-lite"/>
    </source>
</evidence>
<evidence type="ECO:0000256" key="2">
    <source>
        <dbReference type="ARBA" id="ARBA00023136"/>
    </source>
</evidence>
<comment type="subcellular location">
    <subcellularLocation>
        <location evidence="1">Endomembrane system</location>
        <topology evidence="1">Peripheral membrane protein</topology>
    </subcellularLocation>
</comment>